<dbReference type="PANTHER" id="PTHR30619">
    <property type="entry name" value="DNA INTERNALIZATION/COMPETENCE PROTEIN COMEC/REC2"/>
    <property type="match status" value="1"/>
</dbReference>
<dbReference type="CDD" id="cd07731">
    <property type="entry name" value="ComA-like_MBL-fold"/>
    <property type="match status" value="1"/>
</dbReference>
<organism evidence="3 4">
    <name type="scientific">Candidatus Magasanikbacteria bacterium RIFCSPHIGHO2_01_FULL_33_34</name>
    <dbReference type="NCBI Taxonomy" id="1798671"/>
    <lineage>
        <taxon>Bacteria</taxon>
        <taxon>Candidatus Magasanikiibacteriota</taxon>
    </lineage>
</organism>
<feature type="transmembrane region" description="Helical" evidence="1">
    <location>
        <begin position="6"/>
        <end position="22"/>
    </location>
</feature>
<proteinExistence type="predicted"/>
<protein>
    <recommendedName>
        <fullName evidence="2">Metallo-beta-lactamase domain-containing protein</fullName>
    </recommendedName>
</protein>
<dbReference type="InterPro" id="IPR036866">
    <property type="entry name" value="RibonucZ/Hydroxyglut_hydro"/>
</dbReference>
<evidence type="ECO:0000259" key="2">
    <source>
        <dbReference type="SMART" id="SM00849"/>
    </source>
</evidence>
<sequence length="302" mass="34324">MKKTFFIVLAFLVVVIVMLIYIKIDKKTIIKSVENTSISPQDKNEFKSYLKVSFLDVGQGDASMIEWPSGKQMLVDCGRDASVLSGLGDFMPFYDKYIDYLLITHPDYDHFGGCIDVLKRFDIGEIVYNGLVADNKAWDYFWDLAISEGATITRISKLDTWKIENSELKFLYPDSDISIKGINNNDSSIVFLLSFGEMDILFTGDAEEGLEEYLVTTYDNILDSEILKVGHHGSGTSSITKFIDAVKPKYSVISVGEDNNYGHPSLRVLKRLERVQSEVFRTDLLGNISFNIYENRIERVFE</sequence>
<dbReference type="EMBL" id="MFPS01000008">
    <property type="protein sequence ID" value="OGH58812.1"/>
    <property type="molecule type" value="Genomic_DNA"/>
</dbReference>
<dbReference type="InterPro" id="IPR035681">
    <property type="entry name" value="ComA-like_MBL"/>
</dbReference>
<dbReference type="SMART" id="SM00849">
    <property type="entry name" value="Lactamase_B"/>
    <property type="match status" value="1"/>
</dbReference>
<dbReference type="Gene3D" id="3.60.15.10">
    <property type="entry name" value="Ribonuclease Z/Hydroxyacylglutathione hydrolase-like"/>
    <property type="match status" value="1"/>
</dbReference>
<dbReference type="Proteomes" id="UP000177067">
    <property type="component" value="Unassembled WGS sequence"/>
</dbReference>
<evidence type="ECO:0000313" key="3">
    <source>
        <dbReference type="EMBL" id="OGH58812.1"/>
    </source>
</evidence>
<dbReference type="SUPFAM" id="SSF56281">
    <property type="entry name" value="Metallo-hydrolase/oxidoreductase"/>
    <property type="match status" value="1"/>
</dbReference>
<reference evidence="3 4" key="1">
    <citation type="journal article" date="2016" name="Nat. Commun.">
        <title>Thousands of microbial genomes shed light on interconnected biogeochemical processes in an aquifer system.</title>
        <authorList>
            <person name="Anantharaman K."/>
            <person name="Brown C.T."/>
            <person name="Hug L.A."/>
            <person name="Sharon I."/>
            <person name="Castelle C.J."/>
            <person name="Probst A.J."/>
            <person name="Thomas B.C."/>
            <person name="Singh A."/>
            <person name="Wilkins M.J."/>
            <person name="Karaoz U."/>
            <person name="Brodie E.L."/>
            <person name="Williams K.H."/>
            <person name="Hubbard S.S."/>
            <person name="Banfield J.F."/>
        </authorList>
    </citation>
    <scope>NUCLEOTIDE SEQUENCE [LARGE SCALE GENOMIC DNA]</scope>
</reference>
<gene>
    <name evidence="3" type="ORF">A2725_03620</name>
</gene>
<evidence type="ECO:0000256" key="1">
    <source>
        <dbReference type="SAM" id="Phobius"/>
    </source>
</evidence>
<dbReference type="AlphaFoldDB" id="A0A1F6LHB6"/>
<dbReference type="InterPro" id="IPR001279">
    <property type="entry name" value="Metallo-B-lactamas"/>
</dbReference>
<keyword evidence="1" id="KW-0812">Transmembrane</keyword>
<accession>A0A1F6LHB6</accession>
<name>A0A1F6LHB6_9BACT</name>
<comment type="caution">
    <text evidence="3">The sequence shown here is derived from an EMBL/GenBank/DDBJ whole genome shotgun (WGS) entry which is preliminary data.</text>
</comment>
<keyword evidence="1" id="KW-0472">Membrane</keyword>
<feature type="domain" description="Metallo-beta-lactamase" evidence="2">
    <location>
        <begin position="59"/>
        <end position="257"/>
    </location>
</feature>
<keyword evidence="1" id="KW-1133">Transmembrane helix</keyword>
<dbReference type="PANTHER" id="PTHR30619:SF1">
    <property type="entry name" value="RECOMBINATION PROTEIN 2"/>
    <property type="match status" value="1"/>
</dbReference>
<dbReference type="Pfam" id="PF00753">
    <property type="entry name" value="Lactamase_B"/>
    <property type="match status" value="1"/>
</dbReference>
<evidence type="ECO:0000313" key="4">
    <source>
        <dbReference type="Proteomes" id="UP000177067"/>
    </source>
</evidence>
<dbReference type="InterPro" id="IPR052159">
    <property type="entry name" value="Competence_DNA_uptake"/>
</dbReference>